<dbReference type="OrthoDB" id="1914474at2759"/>
<proteinExistence type="predicted"/>
<accession>A0A1Q3B7I2</accession>
<dbReference type="Proteomes" id="UP000187406">
    <property type="component" value="Unassembled WGS sequence"/>
</dbReference>
<dbReference type="AlphaFoldDB" id="A0A1Q3B7I2"/>
<dbReference type="FunCoup" id="A0A1Q3B7I2">
    <property type="interactions" value="1192"/>
</dbReference>
<feature type="compositionally biased region" description="Basic and acidic residues" evidence="1">
    <location>
        <begin position="154"/>
        <end position="173"/>
    </location>
</feature>
<dbReference type="InParanoid" id="A0A1Q3B7I2"/>
<evidence type="ECO:0000313" key="2">
    <source>
        <dbReference type="EMBL" id="GAV63889.1"/>
    </source>
</evidence>
<protein>
    <recommendedName>
        <fullName evidence="4">Mal d 1-associated protein</fullName>
    </recommendedName>
</protein>
<gene>
    <name evidence="2" type="ORF">CFOL_v3_07407</name>
</gene>
<reference evidence="3" key="1">
    <citation type="submission" date="2016-04" db="EMBL/GenBank/DDBJ databases">
        <title>Cephalotus genome sequencing.</title>
        <authorList>
            <person name="Fukushima K."/>
            <person name="Hasebe M."/>
            <person name="Fang X."/>
        </authorList>
    </citation>
    <scope>NUCLEOTIDE SEQUENCE [LARGE SCALE GENOMIC DNA]</scope>
    <source>
        <strain evidence="3">cv. St1</strain>
    </source>
</reference>
<feature type="region of interest" description="Disordered" evidence="1">
    <location>
        <begin position="1"/>
        <end position="30"/>
    </location>
</feature>
<evidence type="ECO:0000256" key="1">
    <source>
        <dbReference type="SAM" id="MobiDB-lite"/>
    </source>
</evidence>
<dbReference type="STRING" id="3775.A0A1Q3B7I2"/>
<feature type="compositionally biased region" description="Basic and acidic residues" evidence="1">
    <location>
        <begin position="20"/>
        <end position="30"/>
    </location>
</feature>
<evidence type="ECO:0008006" key="4">
    <source>
        <dbReference type="Google" id="ProtNLM"/>
    </source>
</evidence>
<feature type="region of interest" description="Disordered" evidence="1">
    <location>
        <begin position="138"/>
        <end position="186"/>
    </location>
</feature>
<name>A0A1Q3B7I2_CEPFO</name>
<dbReference type="PANTHER" id="PTHR35722:SF1">
    <property type="entry name" value="MAL D 1-ASSOCIATED PROTEIN"/>
    <property type="match status" value="1"/>
</dbReference>
<dbReference type="EMBL" id="BDDD01000328">
    <property type="protein sequence ID" value="GAV63889.1"/>
    <property type="molecule type" value="Genomic_DNA"/>
</dbReference>
<dbReference type="PANTHER" id="PTHR35722">
    <property type="entry name" value="MAL D 1-ASSOCIATED PROTEIN"/>
    <property type="match status" value="1"/>
</dbReference>
<comment type="caution">
    <text evidence="2">The sequence shown here is derived from an EMBL/GenBank/DDBJ whole genome shotgun (WGS) entry which is preliminary data.</text>
</comment>
<organism evidence="2 3">
    <name type="scientific">Cephalotus follicularis</name>
    <name type="common">Albany pitcher plant</name>
    <dbReference type="NCBI Taxonomy" id="3775"/>
    <lineage>
        <taxon>Eukaryota</taxon>
        <taxon>Viridiplantae</taxon>
        <taxon>Streptophyta</taxon>
        <taxon>Embryophyta</taxon>
        <taxon>Tracheophyta</taxon>
        <taxon>Spermatophyta</taxon>
        <taxon>Magnoliopsida</taxon>
        <taxon>eudicotyledons</taxon>
        <taxon>Gunneridae</taxon>
        <taxon>Pentapetalae</taxon>
        <taxon>rosids</taxon>
        <taxon>fabids</taxon>
        <taxon>Oxalidales</taxon>
        <taxon>Cephalotaceae</taxon>
        <taxon>Cephalotus</taxon>
    </lineage>
</organism>
<feature type="compositionally biased region" description="Basic and acidic residues" evidence="1">
    <location>
        <begin position="1"/>
        <end position="11"/>
    </location>
</feature>
<dbReference type="InterPro" id="IPR053346">
    <property type="entry name" value="Fra_a_1-associated"/>
</dbReference>
<evidence type="ECO:0000313" key="3">
    <source>
        <dbReference type="Proteomes" id="UP000187406"/>
    </source>
</evidence>
<sequence length="186" mass="20583">MGWVWRDEEVVKSGGSGDGGEIRSDGGGERCSTRKVVRTHCKTEEVEPGVFLRKCQKSSELLRDCLGKATEVLESSTEYTEDDVTEQVVKGGSKFDDGPFDFPGIRSDIEAMEGRLFGGMQRFFDAAEEMKNSIFDTFGPPHLYDGKSSSPPSKRREIPIERHPPPPKPKELNSGHFDLSGLAKDV</sequence>
<keyword evidence="3" id="KW-1185">Reference proteome</keyword>